<feature type="transmembrane region" description="Helical" evidence="1">
    <location>
        <begin position="189"/>
        <end position="211"/>
    </location>
</feature>
<evidence type="ECO:0008006" key="4">
    <source>
        <dbReference type="Google" id="ProtNLM"/>
    </source>
</evidence>
<dbReference type="AlphaFoldDB" id="A0A4R0XK46"/>
<feature type="transmembrane region" description="Helical" evidence="1">
    <location>
        <begin position="362"/>
        <end position="383"/>
    </location>
</feature>
<feature type="transmembrane region" description="Helical" evidence="1">
    <location>
        <begin position="87"/>
        <end position="105"/>
    </location>
</feature>
<feature type="transmembrane region" description="Helical" evidence="1">
    <location>
        <begin position="232"/>
        <end position="253"/>
    </location>
</feature>
<dbReference type="RefSeq" id="WP_168388348.1">
    <property type="nucleotide sequence ID" value="NZ_CBDBYK010000009.1"/>
</dbReference>
<dbReference type="InterPro" id="IPR010640">
    <property type="entry name" value="Low_temperature_requirement_A"/>
</dbReference>
<keyword evidence="3" id="KW-1185">Reference proteome</keyword>
<feature type="transmembrane region" description="Helical" evidence="1">
    <location>
        <begin position="53"/>
        <end position="75"/>
    </location>
</feature>
<proteinExistence type="predicted"/>
<comment type="caution">
    <text evidence="2">The sequence shown here is derived from an EMBL/GenBank/DDBJ whole genome shotgun (WGS) entry which is preliminary data.</text>
</comment>
<dbReference type="PANTHER" id="PTHR36840">
    <property type="entry name" value="BLL5714 PROTEIN"/>
    <property type="match status" value="1"/>
</dbReference>
<feature type="transmembrane region" description="Helical" evidence="1">
    <location>
        <begin position="150"/>
        <end position="177"/>
    </location>
</feature>
<feature type="transmembrane region" description="Helical" evidence="1">
    <location>
        <begin position="21"/>
        <end position="41"/>
    </location>
</feature>
<dbReference type="Proteomes" id="UP000294192">
    <property type="component" value="Unassembled WGS sequence"/>
</dbReference>
<dbReference type="PANTHER" id="PTHR36840:SF1">
    <property type="entry name" value="BLL5714 PROTEIN"/>
    <property type="match status" value="1"/>
</dbReference>
<organism evidence="2 3">
    <name type="scientific">Mycoplasma marinum</name>
    <dbReference type="NCBI Taxonomy" id="1937190"/>
    <lineage>
        <taxon>Bacteria</taxon>
        <taxon>Bacillati</taxon>
        <taxon>Mycoplasmatota</taxon>
        <taxon>Mollicutes</taxon>
        <taxon>Mycoplasmataceae</taxon>
        <taxon>Mycoplasma</taxon>
    </lineage>
</organism>
<feature type="transmembrane region" description="Helical" evidence="1">
    <location>
        <begin position="259"/>
        <end position="281"/>
    </location>
</feature>
<evidence type="ECO:0000256" key="1">
    <source>
        <dbReference type="SAM" id="Phobius"/>
    </source>
</evidence>
<evidence type="ECO:0000313" key="3">
    <source>
        <dbReference type="Proteomes" id="UP000294192"/>
    </source>
</evidence>
<dbReference type="Pfam" id="PF06772">
    <property type="entry name" value="LtrA"/>
    <property type="match status" value="1"/>
</dbReference>
<keyword evidence="1" id="KW-0472">Membrane</keyword>
<accession>A0A4R0XK46</accession>
<keyword evidence="1" id="KW-1133">Transmembrane helix</keyword>
<dbReference type="EMBL" id="PSZO01000020">
    <property type="protein sequence ID" value="TCG10824.1"/>
    <property type="molecule type" value="Genomic_DNA"/>
</dbReference>
<name>A0A4R0XK46_9MOLU</name>
<keyword evidence="1" id="KW-0812">Transmembrane</keyword>
<feature type="transmembrane region" description="Helical" evidence="1">
    <location>
        <begin position="389"/>
        <end position="410"/>
    </location>
</feature>
<feature type="transmembrane region" description="Helical" evidence="1">
    <location>
        <begin position="330"/>
        <end position="350"/>
    </location>
</feature>
<gene>
    <name evidence="2" type="ORF">C4B24_03790</name>
</gene>
<sequence length="435" mass="50626">MVEQKNLKIWNKPRLIKVQRPASLLELFFDIVVVALIGGIAHKLIFDVQNHSVGWVSMSFIILQTLSTLLVWRALTMYSIKFEVRDLRHRLVIFSCMFPMVLMASTGYAKGEVPDVYLVYLNLCSYGALMVSVSWIFISAAMSNKDDNFFFWYLMIKGITRTISFLLITISLIIPIAIDGTSNIVEDKWTKLITILWAVEFLIQLLGDLFSSMRRYTSHFPNISRHLLKERFSILYIAFLGEIIIQIISSFAHHHDTESFVYLFASILQVFLMFWIYFDLLNYNDLKKSYKWIWIYSFIMLLMFFSMLFISCGLSLAIKGFNEESVLLLLVGNLLYAGTSKIVLFSFNTFNKNKRYLEDSLFRIVVLVLWIAGLLVVISFTLVFKQEEIMIWGIITLEITTIILTSVAMIKSKKKYLHMTIKEFEAQLPKTKNDW</sequence>
<protein>
    <recommendedName>
        <fullName evidence="4">Low temperature requirement protein A</fullName>
    </recommendedName>
</protein>
<feature type="transmembrane region" description="Helical" evidence="1">
    <location>
        <begin position="117"/>
        <end position="138"/>
    </location>
</feature>
<reference evidence="2 3" key="1">
    <citation type="submission" date="2018-02" db="EMBL/GenBank/DDBJ databases">
        <title>Mycoplasma marinum and Mycoplasma todarodis sp. nov., moderately halophilic and psychrotolerant mycoplasmas isolated from cephalopods.</title>
        <authorList>
            <person name="Viver T."/>
        </authorList>
    </citation>
    <scope>NUCLEOTIDE SEQUENCE [LARGE SCALE GENOMIC DNA]</scope>
    <source>
        <strain evidence="2 3">PE</strain>
    </source>
</reference>
<feature type="transmembrane region" description="Helical" evidence="1">
    <location>
        <begin position="293"/>
        <end position="318"/>
    </location>
</feature>
<evidence type="ECO:0000313" key="2">
    <source>
        <dbReference type="EMBL" id="TCG10824.1"/>
    </source>
</evidence>